<feature type="transmembrane region" description="Helical" evidence="1">
    <location>
        <begin position="129"/>
        <end position="154"/>
    </location>
</feature>
<sequence length="299" mass="30717">MHPDPRDPPTQPLPVPRPALAEAVGNAPVVTGPVVAGPVVAGPVTLDGRVRPPWTFVDVFVGLGVVLLASTLLSAVVRLSGATPGPALLLLSALPVWVGLLGTAIWACRRHGTGNLVADLALRFRWIDLFIGLGAGVGLRVAIGLWTIFCARVTGSLPQGNLQDVLDGNGLGTGVWLVVNMAAIAVVGPVIEEIFFRGVGLRGALASLLRRSGTNPRLADPRRRARLAIAATAAVFALLHVSEVNDAVSALALLPGLFAAGAVLGWLTIRFGRLGPAIVTHVVFNGVAVVALLVVAGSA</sequence>
<dbReference type="GO" id="GO:0080120">
    <property type="term" value="P:CAAX-box protein maturation"/>
    <property type="evidence" value="ECO:0007669"/>
    <property type="project" value="UniProtKB-ARBA"/>
</dbReference>
<name>C8X8D1_NAKMY</name>
<keyword evidence="1" id="KW-0812">Transmembrane</keyword>
<protein>
    <submittedName>
        <fullName evidence="3">Abortive infection protein</fullName>
    </submittedName>
</protein>
<organism evidence="3 4">
    <name type="scientific">Nakamurella multipartita (strain ATCC 700099 / DSM 44233 / CIP 104796 / JCM 9543 / NBRC 105858 / Y-104)</name>
    <name type="common">Microsphaera multipartita</name>
    <dbReference type="NCBI Taxonomy" id="479431"/>
    <lineage>
        <taxon>Bacteria</taxon>
        <taxon>Bacillati</taxon>
        <taxon>Actinomycetota</taxon>
        <taxon>Actinomycetes</taxon>
        <taxon>Nakamurellales</taxon>
        <taxon>Nakamurellaceae</taxon>
        <taxon>Nakamurella</taxon>
    </lineage>
</organism>
<reference evidence="3 4" key="2">
    <citation type="journal article" date="2010" name="Stand. Genomic Sci.">
        <title>Complete genome sequence of Nakamurella multipartita type strain (Y-104).</title>
        <authorList>
            <person name="Tice H."/>
            <person name="Mayilraj S."/>
            <person name="Sims D."/>
            <person name="Lapidus A."/>
            <person name="Nolan M."/>
            <person name="Lucas S."/>
            <person name="Glavina Del Rio T."/>
            <person name="Copeland A."/>
            <person name="Cheng J.F."/>
            <person name="Meincke L."/>
            <person name="Bruce D."/>
            <person name="Goodwin L."/>
            <person name="Pitluck S."/>
            <person name="Ivanova N."/>
            <person name="Mavromatis K."/>
            <person name="Ovchinnikova G."/>
            <person name="Pati A."/>
            <person name="Chen A."/>
            <person name="Palaniappan K."/>
            <person name="Land M."/>
            <person name="Hauser L."/>
            <person name="Chang Y.J."/>
            <person name="Jeffries C.D."/>
            <person name="Detter J.C."/>
            <person name="Brettin T."/>
            <person name="Rohde M."/>
            <person name="Goker M."/>
            <person name="Bristow J."/>
            <person name="Eisen J.A."/>
            <person name="Markowitz V."/>
            <person name="Hugenholtz P."/>
            <person name="Kyrpides N.C."/>
            <person name="Klenk H.P."/>
            <person name="Chen F."/>
        </authorList>
    </citation>
    <scope>NUCLEOTIDE SEQUENCE [LARGE SCALE GENOMIC DNA]</scope>
    <source>
        <strain evidence="4">ATCC 700099 / DSM 44233 / CIP 104796 / JCM 9543 / NBRC 105858 / Y-104</strain>
    </source>
</reference>
<dbReference type="InParanoid" id="C8X8D1"/>
<evidence type="ECO:0000256" key="1">
    <source>
        <dbReference type="SAM" id="Phobius"/>
    </source>
</evidence>
<dbReference type="AlphaFoldDB" id="C8X8D1"/>
<keyword evidence="1" id="KW-1133">Transmembrane helix</keyword>
<dbReference type="eggNOG" id="COG1266">
    <property type="taxonomic scope" value="Bacteria"/>
</dbReference>
<dbReference type="Pfam" id="PF02517">
    <property type="entry name" value="Rce1-like"/>
    <property type="match status" value="1"/>
</dbReference>
<dbReference type="GO" id="GO:0004175">
    <property type="term" value="F:endopeptidase activity"/>
    <property type="evidence" value="ECO:0007669"/>
    <property type="project" value="UniProtKB-ARBA"/>
</dbReference>
<dbReference type="STRING" id="479431.Namu_0693"/>
<dbReference type="KEGG" id="nml:Namu_0693"/>
<reference evidence="4" key="1">
    <citation type="submission" date="2009-09" db="EMBL/GenBank/DDBJ databases">
        <title>The complete genome of Nakamurella multipartita DSM 44233.</title>
        <authorList>
            <consortium name="US DOE Joint Genome Institute (JGI-PGF)"/>
            <person name="Lucas S."/>
            <person name="Copeland A."/>
            <person name="Lapidus A."/>
            <person name="Glavina del Rio T."/>
            <person name="Dalin E."/>
            <person name="Tice H."/>
            <person name="Bruce D."/>
            <person name="Goodwin L."/>
            <person name="Pitluck S."/>
            <person name="Kyrpides N."/>
            <person name="Mavromatis K."/>
            <person name="Ivanova N."/>
            <person name="Ovchinnikova G."/>
            <person name="Sims D."/>
            <person name="Meincke L."/>
            <person name="Brettin T."/>
            <person name="Detter J.C."/>
            <person name="Han C."/>
            <person name="Larimer F."/>
            <person name="Land M."/>
            <person name="Hauser L."/>
            <person name="Markowitz V."/>
            <person name="Cheng J.-F."/>
            <person name="Hugenholtz P."/>
            <person name="Woyke T."/>
            <person name="Wu D."/>
            <person name="Klenk H.-P."/>
            <person name="Eisen J.A."/>
        </authorList>
    </citation>
    <scope>NUCLEOTIDE SEQUENCE [LARGE SCALE GENOMIC DNA]</scope>
    <source>
        <strain evidence="4">ATCC 700099 / DSM 44233 / CIP 104796 / JCM 9543 / NBRC 105858 / Y-104</strain>
    </source>
</reference>
<evidence type="ECO:0000259" key="2">
    <source>
        <dbReference type="Pfam" id="PF02517"/>
    </source>
</evidence>
<dbReference type="EMBL" id="CP001737">
    <property type="protein sequence ID" value="ACV77107.1"/>
    <property type="molecule type" value="Genomic_DNA"/>
</dbReference>
<accession>C8X8D1</accession>
<feature type="transmembrane region" description="Helical" evidence="1">
    <location>
        <begin position="174"/>
        <end position="196"/>
    </location>
</feature>
<keyword evidence="4" id="KW-1185">Reference proteome</keyword>
<feature type="domain" description="CAAX prenyl protease 2/Lysostaphin resistance protein A-like" evidence="2">
    <location>
        <begin position="175"/>
        <end position="286"/>
    </location>
</feature>
<evidence type="ECO:0000313" key="4">
    <source>
        <dbReference type="Proteomes" id="UP000002218"/>
    </source>
</evidence>
<evidence type="ECO:0000313" key="3">
    <source>
        <dbReference type="EMBL" id="ACV77107.1"/>
    </source>
</evidence>
<dbReference type="RefSeq" id="WP_015746023.1">
    <property type="nucleotide sequence ID" value="NC_013235.1"/>
</dbReference>
<feature type="transmembrane region" description="Helical" evidence="1">
    <location>
        <begin position="225"/>
        <end position="241"/>
    </location>
</feature>
<feature type="transmembrane region" description="Helical" evidence="1">
    <location>
        <begin position="87"/>
        <end position="108"/>
    </location>
</feature>
<feature type="transmembrane region" description="Helical" evidence="1">
    <location>
        <begin position="247"/>
        <end position="267"/>
    </location>
</feature>
<keyword evidence="1" id="KW-0472">Membrane</keyword>
<dbReference type="Proteomes" id="UP000002218">
    <property type="component" value="Chromosome"/>
</dbReference>
<dbReference type="InterPro" id="IPR003675">
    <property type="entry name" value="Rce1/LyrA-like_dom"/>
</dbReference>
<dbReference type="OrthoDB" id="254800at2"/>
<dbReference type="HOGENOM" id="CLU_1029717_0_0_11"/>
<feature type="transmembrane region" description="Helical" evidence="1">
    <location>
        <begin position="59"/>
        <end position="81"/>
    </location>
</feature>
<proteinExistence type="predicted"/>
<feature type="transmembrane region" description="Helical" evidence="1">
    <location>
        <begin position="274"/>
        <end position="296"/>
    </location>
</feature>
<gene>
    <name evidence="3" type="ordered locus">Namu_0693</name>
</gene>